<dbReference type="Gene3D" id="3.40.50.2300">
    <property type="match status" value="1"/>
</dbReference>
<dbReference type="Proteomes" id="UP000199412">
    <property type="component" value="Unassembled WGS sequence"/>
</dbReference>
<proteinExistence type="predicted"/>
<dbReference type="AlphaFoldDB" id="A0A1G7FSK0"/>
<evidence type="ECO:0000256" key="2">
    <source>
        <dbReference type="ARBA" id="ARBA00023012"/>
    </source>
</evidence>
<gene>
    <name evidence="5" type="ORF">SAMN05421720_11250</name>
</gene>
<reference evidence="5 6" key="1">
    <citation type="submission" date="2016-10" db="EMBL/GenBank/DDBJ databases">
        <authorList>
            <person name="de Groot N.N."/>
        </authorList>
    </citation>
    <scope>NUCLEOTIDE SEQUENCE [LARGE SCALE GENOMIC DNA]</scope>
    <source>
        <strain evidence="5 6">ATCC 700224</strain>
    </source>
</reference>
<keyword evidence="2" id="KW-0902">Two-component regulatory system</keyword>
<dbReference type="PROSITE" id="PS50110">
    <property type="entry name" value="RESPONSE_REGULATORY"/>
    <property type="match status" value="1"/>
</dbReference>
<dbReference type="PANTHER" id="PTHR45339:SF1">
    <property type="entry name" value="HYBRID SIGNAL TRANSDUCTION HISTIDINE KINASE J"/>
    <property type="match status" value="1"/>
</dbReference>
<evidence type="ECO:0000313" key="5">
    <source>
        <dbReference type="EMBL" id="SDE78705.1"/>
    </source>
</evidence>
<dbReference type="SMART" id="SM00448">
    <property type="entry name" value="REC"/>
    <property type="match status" value="1"/>
</dbReference>
<name>A0A1G7FSK0_9PROT</name>
<keyword evidence="1 3" id="KW-0597">Phosphoprotein</keyword>
<evidence type="ECO:0000313" key="6">
    <source>
        <dbReference type="Proteomes" id="UP000199412"/>
    </source>
</evidence>
<dbReference type="InterPro" id="IPR011006">
    <property type="entry name" value="CheY-like_superfamily"/>
</dbReference>
<dbReference type="EMBL" id="FNAP01000012">
    <property type="protein sequence ID" value="SDE78705.1"/>
    <property type="molecule type" value="Genomic_DNA"/>
</dbReference>
<feature type="domain" description="Response regulatory" evidence="4">
    <location>
        <begin position="3"/>
        <end position="119"/>
    </location>
</feature>
<dbReference type="InterPro" id="IPR001789">
    <property type="entry name" value="Sig_transdc_resp-reg_receiver"/>
</dbReference>
<dbReference type="OrthoDB" id="9800897at2"/>
<evidence type="ECO:0000256" key="3">
    <source>
        <dbReference type="PROSITE-ProRule" id="PRU00169"/>
    </source>
</evidence>
<dbReference type="STRING" id="69960.SAMN05421720_11250"/>
<keyword evidence="6" id="KW-1185">Reference proteome</keyword>
<protein>
    <submittedName>
        <fullName evidence="5">Response regulator receiver domain-containing protein</fullName>
    </submittedName>
</protein>
<dbReference type="SUPFAM" id="SSF52172">
    <property type="entry name" value="CheY-like"/>
    <property type="match status" value="1"/>
</dbReference>
<organism evidence="5 6">
    <name type="scientific">Rhodospira trueperi</name>
    <dbReference type="NCBI Taxonomy" id="69960"/>
    <lineage>
        <taxon>Bacteria</taxon>
        <taxon>Pseudomonadati</taxon>
        <taxon>Pseudomonadota</taxon>
        <taxon>Alphaproteobacteria</taxon>
        <taxon>Rhodospirillales</taxon>
        <taxon>Rhodospirillaceae</taxon>
        <taxon>Rhodospira</taxon>
    </lineage>
</organism>
<accession>A0A1G7FSK0</accession>
<sequence length="129" mass="13692">MAHILLVEDNTDNARALSRLLTRRGHTVVCAETGQQALTAANDDGPDVILMDIGLPDIDGLEVTRRIKADPATSDIPVIALTAHAMADDRAAAVDAGCVDFSAKPINLPDLLGRIQTVLETRNRKAISA</sequence>
<evidence type="ECO:0000259" key="4">
    <source>
        <dbReference type="PROSITE" id="PS50110"/>
    </source>
</evidence>
<dbReference type="RefSeq" id="WP_092787452.1">
    <property type="nucleotide sequence ID" value="NZ_FNAP01000012.1"/>
</dbReference>
<dbReference type="PANTHER" id="PTHR45339">
    <property type="entry name" value="HYBRID SIGNAL TRANSDUCTION HISTIDINE KINASE J"/>
    <property type="match status" value="1"/>
</dbReference>
<dbReference type="GO" id="GO:0000160">
    <property type="term" value="P:phosphorelay signal transduction system"/>
    <property type="evidence" value="ECO:0007669"/>
    <property type="project" value="UniProtKB-KW"/>
</dbReference>
<feature type="modified residue" description="4-aspartylphosphate" evidence="3">
    <location>
        <position position="52"/>
    </location>
</feature>
<evidence type="ECO:0000256" key="1">
    <source>
        <dbReference type="ARBA" id="ARBA00022553"/>
    </source>
</evidence>
<dbReference type="Pfam" id="PF00072">
    <property type="entry name" value="Response_reg"/>
    <property type="match status" value="1"/>
</dbReference>